<proteinExistence type="predicted"/>
<accession>A0A8J2HFP0</accession>
<feature type="transmembrane region" description="Helical" evidence="1">
    <location>
        <begin position="73"/>
        <end position="95"/>
    </location>
</feature>
<keyword evidence="1" id="KW-1133">Transmembrane helix</keyword>
<dbReference type="EMBL" id="CAJNRD030001121">
    <property type="protein sequence ID" value="CAG5095431.1"/>
    <property type="molecule type" value="Genomic_DNA"/>
</dbReference>
<feature type="transmembrane region" description="Helical" evidence="1">
    <location>
        <begin position="140"/>
        <end position="164"/>
    </location>
</feature>
<organism evidence="2 3">
    <name type="scientific">Cotesia congregata</name>
    <name type="common">Parasitoid wasp</name>
    <name type="synonym">Apanteles congregatus</name>
    <dbReference type="NCBI Taxonomy" id="51543"/>
    <lineage>
        <taxon>Eukaryota</taxon>
        <taxon>Metazoa</taxon>
        <taxon>Ecdysozoa</taxon>
        <taxon>Arthropoda</taxon>
        <taxon>Hexapoda</taxon>
        <taxon>Insecta</taxon>
        <taxon>Pterygota</taxon>
        <taxon>Neoptera</taxon>
        <taxon>Endopterygota</taxon>
        <taxon>Hymenoptera</taxon>
        <taxon>Apocrita</taxon>
        <taxon>Ichneumonoidea</taxon>
        <taxon>Braconidae</taxon>
        <taxon>Microgastrinae</taxon>
        <taxon>Cotesia</taxon>
    </lineage>
</organism>
<evidence type="ECO:0000313" key="3">
    <source>
        <dbReference type="Proteomes" id="UP000786811"/>
    </source>
</evidence>
<dbReference type="AlphaFoldDB" id="A0A8J2HFP0"/>
<sequence>MNSLCCVSLTIAARIIAALGLSISILMINVVMSAFFVKVQPDDFYSTIKTWKILGLNWTQYIKKFNLSNEAQAVFFCFLSYAFLLLISSTLLAFATIVRKPSCALPWMYLQIISIADQITALVIYLTANSNFNNSHSSPLHWHSSLTSIFLFISAYFWMVVFSARESWLENHIRRTVNLENFYPTIEDNLPRDSNIPKTPSYLAQSGIFLQPTSDNFYSKSNVV</sequence>
<gene>
    <name evidence="2" type="ORF">HICCMSTLAB_LOCUS7705</name>
</gene>
<feature type="transmembrane region" description="Helical" evidence="1">
    <location>
        <begin position="12"/>
        <end position="37"/>
    </location>
</feature>
<keyword evidence="3" id="KW-1185">Reference proteome</keyword>
<name>A0A8J2HFP0_COTCN</name>
<feature type="transmembrane region" description="Helical" evidence="1">
    <location>
        <begin position="107"/>
        <end position="128"/>
    </location>
</feature>
<keyword evidence="1" id="KW-0472">Membrane</keyword>
<dbReference type="OrthoDB" id="6600897at2759"/>
<comment type="caution">
    <text evidence="2">The sequence shown here is derived from an EMBL/GenBank/DDBJ whole genome shotgun (WGS) entry which is preliminary data.</text>
</comment>
<dbReference type="Proteomes" id="UP000786811">
    <property type="component" value="Unassembled WGS sequence"/>
</dbReference>
<keyword evidence="1" id="KW-0812">Transmembrane</keyword>
<evidence type="ECO:0000313" key="2">
    <source>
        <dbReference type="EMBL" id="CAG5095431.1"/>
    </source>
</evidence>
<protein>
    <submittedName>
        <fullName evidence="2">Uncharacterized protein</fullName>
    </submittedName>
</protein>
<reference evidence="2" key="1">
    <citation type="submission" date="2021-04" db="EMBL/GenBank/DDBJ databases">
        <authorList>
            <person name="Chebbi M.A.C M."/>
        </authorList>
    </citation>
    <scope>NUCLEOTIDE SEQUENCE</scope>
</reference>
<evidence type="ECO:0000256" key="1">
    <source>
        <dbReference type="SAM" id="Phobius"/>
    </source>
</evidence>